<gene>
    <name evidence="2" type="ORF">Pmani_013986</name>
</gene>
<sequence length="401" mass="43710">MAVNESSSSYLPRGFHMGRSCQTTEDGGDGGMRMEEGLVIEEPVWLRTKHQQMKLRNQLQLQQTCLLSPDAVYVGKKDGWVEITNTDQAIDSPCTFQSNHRLVVDGMEGGYVQVSCKPDRREANLEMNQQDLRQPRLNTMTHNNNSNNNDNNNSNNNHNDNNNDNTNNNTTTTTTTKVPEMSTNIPVNNKTSSEIRQGSVETKPPVTTNTPVTPTQFSTNTPPPQSPTNTQQSHTNTPPQSHTNTPPQSPTNIQQSPTKTPPQSPTNTLTQSPTNTPYISTTTTTTTATTTATATTTTTTTDPLQVFGGNGETTFGGNVETAPIPTSGTKRNYSSPQNTHLSTSSIANSPTDAHHNEDEQQHHNPTTTTRTTSLISSVPGPVYFSFYLASSSSCVSPRRDT</sequence>
<feature type="compositionally biased region" description="Polar residues" evidence="1">
    <location>
        <begin position="181"/>
        <end position="200"/>
    </location>
</feature>
<protein>
    <submittedName>
        <fullName evidence="2">Uncharacterized protein</fullName>
    </submittedName>
</protein>
<proteinExistence type="predicted"/>
<evidence type="ECO:0000313" key="2">
    <source>
        <dbReference type="EMBL" id="KAK4314733.1"/>
    </source>
</evidence>
<feature type="compositionally biased region" description="Low complexity" evidence="1">
    <location>
        <begin position="227"/>
        <end position="241"/>
    </location>
</feature>
<evidence type="ECO:0000313" key="3">
    <source>
        <dbReference type="Proteomes" id="UP001292094"/>
    </source>
</evidence>
<feature type="region of interest" description="Disordered" evidence="1">
    <location>
        <begin position="129"/>
        <end position="373"/>
    </location>
</feature>
<feature type="compositionally biased region" description="Low complexity" evidence="1">
    <location>
        <begin position="202"/>
        <end position="220"/>
    </location>
</feature>
<dbReference type="Proteomes" id="UP001292094">
    <property type="component" value="Unassembled WGS sequence"/>
</dbReference>
<feature type="compositionally biased region" description="Low complexity" evidence="1">
    <location>
        <begin position="138"/>
        <end position="176"/>
    </location>
</feature>
<evidence type="ECO:0000256" key="1">
    <source>
        <dbReference type="SAM" id="MobiDB-lite"/>
    </source>
</evidence>
<feature type="compositionally biased region" description="Polar residues" evidence="1">
    <location>
        <begin position="324"/>
        <end position="351"/>
    </location>
</feature>
<feature type="compositionally biased region" description="Basic and acidic residues" evidence="1">
    <location>
        <begin position="352"/>
        <end position="362"/>
    </location>
</feature>
<keyword evidence="3" id="KW-1185">Reference proteome</keyword>
<accession>A0AAE1U8T9</accession>
<comment type="caution">
    <text evidence="2">The sequence shown here is derived from an EMBL/GenBank/DDBJ whole genome shotgun (WGS) entry which is preliminary data.</text>
</comment>
<dbReference type="AlphaFoldDB" id="A0AAE1U8T9"/>
<feature type="compositionally biased region" description="Polar residues" evidence="1">
    <location>
        <begin position="242"/>
        <end position="253"/>
    </location>
</feature>
<reference evidence="2" key="1">
    <citation type="submission" date="2023-11" db="EMBL/GenBank/DDBJ databases">
        <title>Genome assemblies of two species of porcelain crab, Petrolisthes cinctipes and Petrolisthes manimaculis (Anomura: Porcellanidae).</title>
        <authorList>
            <person name="Angst P."/>
        </authorList>
    </citation>
    <scope>NUCLEOTIDE SEQUENCE</scope>
    <source>
        <strain evidence="2">PB745_02</strain>
        <tissue evidence="2">Gill</tissue>
    </source>
</reference>
<dbReference type="EMBL" id="JAWZYT010001189">
    <property type="protein sequence ID" value="KAK4314733.1"/>
    <property type="molecule type" value="Genomic_DNA"/>
</dbReference>
<feature type="compositionally biased region" description="Polar residues" evidence="1">
    <location>
        <begin position="269"/>
        <end position="280"/>
    </location>
</feature>
<organism evidence="2 3">
    <name type="scientific">Petrolisthes manimaculis</name>
    <dbReference type="NCBI Taxonomy" id="1843537"/>
    <lineage>
        <taxon>Eukaryota</taxon>
        <taxon>Metazoa</taxon>
        <taxon>Ecdysozoa</taxon>
        <taxon>Arthropoda</taxon>
        <taxon>Crustacea</taxon>
        <taxon>Multicrustacea</taxon>
        <taxon>Malacostraca</taxon>
        <taxon>Eumalacostraca</taxon>
        <taxon>Eucarida</taxon>
        <taxon>Decapoda</taxon>
        <taxon>Pleocyemata</taxon>
        <taxon>Anomura</taxon>
        <taxon>Galatheoidea</taxon>
        <taxon>Porcellanidae</taxon>
        <taxon>Petrolisthes</taxon>
    </lineage>
</organism>
<name>A0AAE1U8T9_9EUCA</name>
<feature type="compositionally biased region" description="Low complexity" evidence="1">
    <location>
        <begin position="281"/>
        <end position="301"/>
    </location>
</feature>